<feature type="transmembrane region" description="Helical" evidence="3">
    <location>
        <begin position="336"/>
        <end position="359"/>
    </location>
</feature>
<dbReference type="Proteomes" id="UP000041254">
    <property type="component" value="Unassembled WGS sequence"/>
</dbReference>
<feature type="transmembrane region" description="Helical" evidence="3">
    <location>
        <begin position="187"/>
        <end position="205"/>
    </location>
</feature>
<keyword evidence="5" id="KW-1185">Reference proteome</keyword>
<dbReference type="Pfam" id="PF01554">
    <property type="entry name" value="MatE"/>
    <property type="match status" value="2"/>
</dbReference>
<dbReference type="AlphaFoldDB" id="A0A0G4GRB0"/>
<feature type="transmembrane region" description="Helical" evidence="3">
    <location>
        <begin position="105"/>
        <end position="131"/>
    </location>
</feature>
<evidence type="ECO:0000256" key="3">
    <source>
        <dbReference type="SAM" id="Phobius"/>
    </source>
</evidence>
<feature type="transmembrane region" description="Helical" evidence="3">
    <location>
        <begin position="152"/>
        <end position="175"/>
    </location>
</feature>
<dbReference type="EMBL" id="CDMY01000769">
    <property type="protein sequence ID" value="CEM32880.1"/>
    <property type="molecule type" value="Genomic_DNA"/>
</dbReference>
<feature type="region of interest" description="Disordered" evidence="2">
    <location>
        <begin position="515"/>
        <end position="539"/>
    </location>
</feature>
<feature type="transmembrane region" description="Helical" evidence="3">
    <location>
        <begin position="371"/>
        <end position="393"/>
    </location>
</feature>
<dbReference type="VEuPathDB" id="CryptoDB:Vbra_2732"/>
<dbReference type="STRING" id="1169540.A0A0G4GRB0"/>
<dbReference type="InterPro" id="IPR002528">
    <property type="entry name" value="MATE_fam"/>
</dbReference>
<feature type="region of interest" description="Disordered" evidence="2">
    <location>
        <begin position="566"/>
        <end position="590"/>
    </location>
</feature>
<name>A0A0G4GRB0_VITBC</name>
<sequence length="590" mass="62368">MSGKEDSSMASSSCILEHHEDSPLLRRHPAAPLDTQETLAPSTITTQWLPTGSESVSVTSGTTRPSEAVAILRTACPAVLKNLLDFTKNLVLLSYVGEFGKEMQAAMGLAAMLCNVIGLAIGLGCCEAVYTTASQAFGASRPREACIALARAFLILPPLFLLLSIVILVGGVNLLPLLGAASPATQLARSFVLMLLPAILARFLYEALDTFYLSKGVVVVQIWVTLASLLTMIIGCVVLKATGVWDVRAPTVCYVAASWVMAGIFLVYASIADGPKMSSLTLSEVCHTQGLREWVRLGLWGSGLVCLEIWAWQLVIFSVTPLGPVFVSSASLMLNLYSALISIPWGINAAICILVGNAIGDCDVRRAKATVHMGLTIAVVSLFILVLFVALSAPELTRALASTAEVQRSMLRHLPVLGAAFALDTVYHALRGAMSGMGQQRVAALVNLVAYYPIGIPFGLVMCFGWAGMKLTGLLSGLVLACLINVLSLARLLSRIDWDEQAKQAADRLELDHQARATGSQGDHPSESPSDTAKLYASMSSSDETHSSLGEVRAAGAGGVCVGGESCVGEGERAPLPSVIGTWGERGRVQ</sequence>
<dbReference type="PANTHER" id="PTHR11206">
    <property type="entry name" value="MULTIDRUG RESISTANCE PROTEIN"/>
    <property type="match status" value="1"/>
</dbReference>
<feature type="transmembrane region" description="Helical" evidence="3">
    <location>
        <begin position="217"/>
        <end position="241"/>
    </location>
</feature>
<keyword evidence="3" id="KW-0472">Membrane</keyword>
<evidence type="ECO:0000256" key="1">
    <source>
        <dbReference type="ARBA" id="ARBA00010199"/>
    </source>
</evidence>
<feature type="transmembrane region" description="Helical" evidence="3">
    <location>
        <begin position="442"/>
        <end position="467"/>
    </location>
</feature>
<dbReference type="InParanoid" id="A0A0G4GRB0"/>
<feature type="transmembrane region" description="Helical" evidence="3">
    <location>
        <begin position="473"/>
        <end position="493"/>
    </location>
</feature>
<organism evidence="4 5">
    <name type="scientific">Vitrella brassicaformis (strain CCMP3155)</name>
    <dbReference type="NCBI Taxonomy" id="1169540"/>
    <lineage>
        <taxon>Eukaryota</taxon>
        <taxon>Sar</taxon>
        <taxon>Alveolata</taxon>
        <taxon>Colpodellida</taxon>
        <taxon>Vitrellaceae</taxon>
        <taxon>Vitrella</taxon>
    </lineage>
</organism>
<feature type="transmembrane region" description="Helical" evidence="3">
    <location>
        <begin position="247"/>
        <end position="269"/>
    </location>
</feature>
<proteinExistence type="inferred from homology"/>
<dbReference type="OMA" id="AFFSNWQ"/>
<accession>A0A0G4GRB0</accession>
<dbReference type="GO" id="GO:0015297">
    <property type="term" value="F:antiporter activity"/>
    <property type="evidence" value="ECO:0007669"/>
    <property type="project" value="InterPro"/>
</dbReference>
<evidence type="ECO:0000313" key="4">
    <source>
        <dbReference type="EMBL" id="CEM32880.1"/>
    </source>
</evidence>
<reference evidence="4 5" key="1">
    <citation type="submission" date="2014-11" db="EMBL/GenBank/DDBJ databases">
        <authorList>
            <person name="Zhu J."/>
            <person name="Qi W."/>
            <person name="Song R."/>
        </authorList>
    </citation>
    <scope>NUCLEOTIDE SEQUENCE [LARGE SCALE GENOMIC DNA]</scope>
</reference>
<evidence type="ECO:0000256" key="2">
    <source>
        <dbReference type="SAM" id="MobiDB-lite"/>
    </source>
</evidence>
<dbReference type="PhylomeDB" id="A0A0G4GRB0"/>
<dbReference type="GO" id="GO:0016020">
    <property type="term" value="C:membrane"/>
    <property type="evidence" value="ECO:0007669"/>
    <property type="project" value="InterPro"/>
</dbReference>
<keyword evidence="3" id="KW-0812">Transmembrane</keyword>
<dbReference type="GO" id="GO:0042910">
    <property type="term" value="F:xenobiotic transmembrane transporter activity"/>
    <property type="evidence" value="ECO:0007669"/>
    <property type="project" value="InterPro"/>
</dbReference>
<dbReference type="OrthoDB" id="422231at2759"/>
<feature type="compositionally biased region" description="Polar residues" evidence="2">
    <location>
        <begin position="517"/>
        <end position="531"/>
    </location>
</feature>
<evidence type="ECO:0000313" key="5">
    <source>
        <dbReference type="Proteomes" id="UP000041254"/>
    </source>
</evidence>
<protein>
    <recommendedName>
        <fullName evidence="6">Multidrug and toxin extrusion protein</fullName>
    </recommendedName>
</protein>
<gene>
    <name evidence="4" type="ORF">Vbra_2732</name>
</gene>
<comment type="similarity">
    <text evidence="1">Belongs to the multi antimicrobial extrusion (MATE) (TC 2.A.66.1) family.</text>
</comment>
<evidence type="ECO:0008006" key="6">
    <source>
        <dbReference type="Google" id="ProtNLM"/>
    </source>
</evidence>
<keyword evidence="3" id="KW-1133">Transmembrane helix</keyword>